<sequence length="250" mass="28424">MARELCEVQGLIFKRKKYKEADVLTKIMTKDQGIFTIDVRGALRPKSRLGAATLNFSYGKYIVNTNWKGISTLRTFKDVKQLDHLYLDLTKNAYSSYVLDLLDHAFVEYKDIGSFYDLIMKALLKINSGEDAAIITQMVQLKLLNAYGVAPQLDRCLICGKVQGVFDYSLELGGIICSDHFNSVSQRMHLDPKVVALIRTLALVDIDRLGKIKINPQLKKDSGKVIDRMYVNYLDLNLKTKKFLDELALF</sequence>
<dbReference type="Proteomes" id="UP000215828">
    <property type="component" value="Unassembled WGS sequence"/>
</dbReference>
<dbReference type="InterPro" id="IPR042242">
    <property type="entry name" value="RecO_C"/>
</dbReference>
<accession>A0A256LDB9</accession>
<evidence type="ECO:0000259" key="8">
    <source>
        <dbReference type="Pfam" id="PF11967"/>
    </source>
</evidence>
<organism evidence="10 11">
    <name type="scientific">Lactobacillus taiwanensis</name>
    <dbReference type="NCBI Taxonomy" id="508451"/>
    <lineage>
        <taxon>Bacteria</taxon>
        <taxon>Bacillati</taxon>
        <taxon>Bacillota</taxon>
        <taxon>Bacilli</taxon>
        <taxon>Lactobacillales</taxon>
        <taxon>Lactobacillaceae</taxon>
        <taxon>Lactobacillus</taxon>
    </lineage>
</organism>
<gene>
    <name evidence="7" type="primary">recO</name>
    <name evidence="9" type="ORF">CBF53_08350</name>
    <name evidence="10" type="ORF">CBF70_07785</name>
</gene>
<dbReference type="SUPFAM" id="SSF50249">
    <property type="entry name" value="Nucleic acid-binding proteins"/>
    <property type="match status" value="1"/>
</dbReference>
<dbReference type="PANTHER" id="PTHR33991">
    <property type="entry name" value="DNA REPAIR PROTEIN RECO"/>
    <property type="match status" value="1"/>
</dbReference>
<keyword evidence="5 7" id="KW-0234">DNA repair</keyword>
<dbReference type="InterPro" id="IPR012340">
    <property type="entry name" value="NA-bd_OB-fold"/>
</dbReference>
<dbReference type="HAMAP" id="MF_00201">
    <property type="entry name" value="RecO"/>
    <property type="match status" value="1"/>
</dbReference>
<protein>
    <recommendedName>
        <fullName evidence="2 7">DNA repair protein RecO</fullName>
    </recommendedName>
    <alternativeName>
        <fullName evidence="6 7">Recombination protein O</fullName>
    </alternativeName>
</protein>
<name>A0A256LDB9_9LACO</name>
<dbReference type="EMBL" id="NGNV01000044">
    <property type="protein sequence ID" value="OYR87438.1"/>
    <property type="molecule type" value="Genomic_DNA"/>
</dbReference>
<evidence type="ECO:0000256" key="5">
    <source>
        <dbReference type="ARBA" id="ARBA00023204"/>
    </source>
</evidence>
<comment type="caution">
    <text evidence="10">The sequence shown here is derived from an EMBL/GenBank/DDBJ whole genome shotgun (WGS) entry which is preliminary data.</text>
</comment>
<dbReference type="GO" id="GO:0043590">
    <property type="term" value="C:bacterial nucleoid"/>
    <property type="evidence" value="ECO:0007669"/>
    <property type="project" value="TreeGrafter"/>
</dbReference>
<reference evidence="10 11" key="1">
    <citation type="submission" date="2017-04" db="EMBL/GenBank/DDBJ databases">
        <authorList>
            <person name="Afonso C.L."/>
            <person name="Miller P.J."/>
            <person name="Scott M.A."/>
            <person name="Spackman E."/>
            <person name="Goraichik I."/>
            <person name="Dimitrov K.M."/>
            <person name="Suarez D.L."/>
            <person name="Swayne D.E."/>
        </authorList>
    </citation>
    <scope>NUCLEOTIDE SEQUENCE [LARGE SCALE GENOMIC DNA]</scope>
    <source>
        <strain evidence="10 11">609q</strain>
    </source>
</reference>
<reference evidence="9 12" key="2">
    <citation type="submission" date="2017-05" db="EMBL/GenBank/DDBJ databases">
        <authorList>
            <person name="Lin X.B."/>
            <person name="Stothard P."/>
            <person name="Tasseva G."/>
            <person name="Walter J."/>
        </authorList>
    </citation>
    <scope>NUCLEOTIDE SEQUENCE [LARGE SCALE GENOMIC DNA]</scope>
    <source>
        <strain evidence="9 12">609u</strain>
    </source>
</reference>
<dbReference type="Gene3D" id="1.20.1440.120">
    <property type="entry name" value="Recombination protein O, C-terminal domain"/>
    <property type="match status" value="1"/>
</dbReference>
<dbReference type="PANTHER" id="PTHR33991:SF1">
    <property type="entry name" value="DNA REPAIR PROTEIN RECO"/>
    <property type="match status" value="1"/>
</dbReference>
<evidence type="ECO:0000256" key="6">
    <source>
        <dbReference type="ARBA" id="ARBA00033409"/>
    </source>
</evidence>
<dbReference type="RefSeq" id="WP_094496701.1">
    <property type="nucleotide sequence ID" value="NZ_CP059276.1"/>
</dbReference>
<dbReference type="AlphaFoldDB" id="A0A256LDB9"/>
<evidence type="ECO:0000313" key="12">
    <source>
        <dbReference type="Proteomes" id="UP000216316"/>
    </source>
</evidence>
<evidence type="ECO:0000256" key="2">
    <source>
        <dbReference type="ARBA" id="ARBA00021310"/>
    </source>
</evidence>
<dbReference type="Gene3D" id="2.40.50.140">
    <property type="entry name" value="Nucleic acid-binding proteins"/>
    <property type="match status" value="1"/>
</dbReference>
<dbReference type="GO" id="GO:0006302">
    <property type="term" value="P:double-strand break repair"/>
    <property type="evidence" value="ECO:0007669"/>
    <property type="project" value="TreeGrafter"/>
</dbReference>
<feature type="domain" description="DNA replication/recombination mediator RecO N-terminal" evidence="8">
    <location>
        <begin position="6"/>
        <end position="79"/>
    </location>
</feature>
<dbReference type="InterPro" id="IPR037278">
    <property type="entry name" value="ARFGAP/RecO"/>
</dbReference>
<evidence type="ECO:0000313" key="10">
    <source>
        <dbReference type="EMBL" id="OYR91056.1"/>
    </source>
</evidence>
<evidence type="ECO:0000256" key="3">
    <source>
        <dbReference type="ARBA" id="ARBA00022763"/>
    </source>
</evidence>
<dbReference type="EMBL" id="NGNX01000033">
    <property type="protein sequence ID" value="OYR91056.1"/>
    <property type="molecule type" value="Genomic_DNA"/>
</dbReference>
<dbReference type="Proteomes" id="UP000216316">
    <property type="component" value="Unassembled WGS sequence"/>
</dbReference>
<evidence type="ECO:0000256" key="7">
    <source>
        <dbReference type="HAMAP-Rule" id="MF_00201"/>
    </source>
</evidence>
<evidence type="ECO:0000256" key="1">
    <source>
        <dbReference type="ARBA" id="ARBA00007452"/>
    </source>
</evidence>
<dbReference type="Pfam" id="PF11967">
    <property type="entry name" value="RecO_N"/>
    <property type="match status" value="1"/>
</dbReference>
<dbReference type="GeneID" id="64333595"/>
<proteinExistence type="inferred from homology"/>
<keyword evidence="4 7" id="KW-0233">DNA recombination</keyword>
<comment type="function">
    <text evidence="7">Involved in DNA repair and RecF pathway recombination.</text>
</comment>
<comment type="similarity">
    <text evidence="1 7">Belongs to the RecO family.</text>
</comment>
<dbReference type="InterPro" id="IPR003717">
    <property type="entry name" value="RecO"/>
</dbReference>
<keyword evidence="12" id="KW-1185">Reference proteome</keyword>
<dbReference type="Pfam" id="PF02565">
    <property type="entry name" value="RecO_C"/>
    <property type="match status" value="1"/>
</dbReference>
<evidence type="ECO:0000256" key="4">
    <source>
        <dbReference type="ARBA" id="ARBA00023172"/>
    </source>
</evidence>
<dbReference type="SUPFAM" id="SSF57863">
    <property type="entry name" value="ArfGap/RecO-like zinc finger"/>
    <property type="match status" value="1"/>
</dbReference>
<evidence type="ECO:0000313" key="11">
    <source>
        <dbReference type="Proteomes" id="UP000215828"/>
    </source>
</evidence>
<dbReference type="NCBIfam" id="TIGR00613">
    <property type="entry name" value="reco"/>
    <property type="match status" value="1"/>
</dbReference>
<dbReference type="InterPro" id="IPR022572">
    <property type="entry name" value="DNA_rep/recomb_RecO_N"/>
</dbReference>
<dbReference type="GO" id="GO:0006310">
    <property type="term" value="P:DNA recombination"/>
    <property type="evidence" value="ECO:0007669"/>
    <property type="project" value="UniProtKB-UniRule"/>
</dbReference>
<reference evidence="11 12" key="3">
    <citation type="submission" date="2017-09" db="EMBL/GenBank/DDBJ databases">
        <title>Tripartite evolution among Lactobacillus johnsonii, Lactobacillus taiwanensis, Lactobacillus reuteri and their rodent host.</title>
        <authorList>
            <person name="Wang T."/>
            <person name="Knowles S."/>
            <person name="Cheng C."/>
        </authorList>
    </citation>
    <scope>NUCLEOTIDE SEQUENCE [LARGE SCALE GENOMIC DNA]</scope>
    <source>
        <strain evidence="10 11">609q</strain>
        <strain evidence="9 12">609u</strain>
    </source>
</reference>
<keyword evidence="3 7" id="KW-0227">DNA damage</keyword>
<evidence type="ECO:0000313" key="9">
    <source>
        <dbReference type="EMBL" id="OYR87438.1"/>
    </source>
</evidence>
<dbReference type="Gene3D" id="6.20.220.20">
    <property type="entry name" value="Recombination protein O, zinc-binding domain"/>
    <property type="match status" value="1"/>
</dbReference>